<evidence type="ECO:0000256" key="1">
    <source>
        <dbReference type="ARBA" id="ARBA00007465"/>
    </source>
</evidence>
<dbReference type="EMBL" id="UOGL01000273">
    <property type="protein sequence ID" value="VAX38897.1"/>
    <property type="molecule type" value="Genomic_DNA"/>
</dbReference>
<dbReference type="GO" id="GO:0019843">
    <property type="term" value="F:rRNA binding"/>
    <property type="evidence" value="ECO:0007669"/>
    <property type="project" value="UniProtKB-KW"/>
</dbReference>
<dbReference type="PANTHER" id="PTHR11831:SF4">
    <property type="entry name" value="SMALL RIBOSOMAL SUBUNIT PROTEIN US4M"/>
    <property type="match status" value="1"/>
</dbReference>
<dbReference type="CDD" id="cd00165">
    <property type="entry name" value="S4"/>
    <property type="match status" value="1"/>
</dbReference>
<dbReference type="InterPro" id="IPR036986">
    <property type="entry name" value="S4_RNA-bd_sf"/>
</dbReference>
<gene>
    <name evidence="8" type="ORF">MNBD_PLANCTO02-2368</name>
</gene>
<dbReference type="Gene3D" id="3.10.290.10">
    <property type="entry name" value="RNA-binding S4 domain"/>
    <property type="match status" value="1"/>
</dbReference>
<dbReference type="HAMAP" id="MF_01306_B">
    <property type="entry name" value="Ribosomal_uS4_B"/>
    <property type="match status" value="1"/>
</dbReference>
<evidence type="ECO:0000256" key="3">
    <source>
        <dbReference type="ARBA" id="ARBA00022884"/>
    </source>
</evidence>
<dbReference type="GO" id="GO:0015935">
    <property type="term" value="C:small ribosomal subunit"/>
    <property type="evidence" value="ECO:0007669"/>
    <property type="project" value="InterPro"/>
</dbReference>
<reference evidence="8" key="1">
    <citation type="submission" date="2018-06" db="EMBL/GenBank/DDBJ databases">
        <authorList>
            <person name="Zhirakovskaya E."/>
        </authorList>
    </citation>
    <scope>NUCLEOTIDE SEQUENCE</scope>
</reference>
<evidence type="ECO:0000313" key="8">
    <source>
        <dbReference type="EMBL" id="VAX38897.1"/>
    </source>
</evidence>
<proteinExistence type="inferred from homology"/>
<evidence type="ECO:0000256" key="4">
    <source>
        <dbReference type="ARBA" id="ARBA00022980"/>
    </source>
</evidence>
<sequence length="220" mass="24909">MRNGVQTETLDLGETIKMGHYIGPKGRINRRLGMLVYENNGAAKALERKEYPPGPPTQRRRKVSTYGLALAEKQKIKHYYGLREKQLRKNFDKARRAKGNTGEQLLILCERRLDNVVRRAGLALTRPQARQGIVHSHFQLNGRTVKSPSIIVRPGDIVTVRNRPNLLSMYKALVEENPTVHTDWINFEPGEMKATVTTLPSFEDVSLPVDVGKVVAFLSR</sequence>
<dbReference type="InterPro" id="IPR022801">
    <property type="entry name" value="Ribosomal_uS4"/>
</dbReference>
<evidence type="ECO:0000259" key="7">
    <source>
        <dbReference type="SMART" id="SM01390"/>
    </source>
</evidence>
<dbReference type="GO" id="GO:0003735">
    <property type="term" value="F:structural constituent of ribosome"/>
    <property type="evidence" value="ECO:0007669"/>
    <property type="project" value="InterPro"/>
</dbReference>
<comment type="similarity">
    <text evidence="1">Belongs to the universal ribosomal protein uS4 family.</text>
</comment>
<dbReference type="GO" id="GO:0006412">
    <property type="term" value="P:translation"/>
    <property type="evidence" value="ECO:0007669"/>
    <property type="project" value="InterPro"/>
</dbReference>
<evidence type="ECO:0000256" key="2">
    <source>
        <dbReference type="ARBA" id="ARBA00022730"/>
    </source>
</evidence>
<accession>A0A3B1E6M6</accession>
<dbReference type="AlphaFoldDB" id="A0A3B1E6M6"/>
<keyword evidence="3" id="KW-0694">RNA-binding</keyword>
<organism evidence="8">
    <name type="scientific">hydrothermal vent metagenome</name>
    <dbReference type="NCBI Taxonomy" id="652676"/>
    <lineage>
        <taxon>unclassified sequences</taxon>
        <taxon>metagenomes</taxon>
        <taxon>ecological metagenomes</taxon>
    </lineage>
</organism>
<feature type="domain" description="Small ribosomal subunit protein uS4 N-terminal" evidence="7">
    <location>
        <begin position="20"/>
        <end position="110"/>
    </location>
</feature>
<dbReference type="Pfam" id="PF00163">
    <property type="entry name" value="Ribosomal_S4"/>
    <property type="match status" value="1"/>
</dbReference>
<dbReference type="InterPro" id="IPR001912">
    <property type="entry name" value="Ribosomal_uS4_N"/>
</dbReference>
<evidence type="ECO:0000259" key="6">
    <source>
        <dbReference type="SMART" id="SM00363"/>
    </source>
</evidence>
<dbReference type="SMART" id="SM01390">
    <property type="entry name" value="Ribosomal_S4"/>
    <property type="match status" value="1"/>
</dbReference>
<dbReference type="InterPro" id="IPR005709">
    <property type="entry name" value="Ribosomal_uS4_bac-type"/>
</dbReference>
<keyword evidence="2" id="KW-0699">rRNA-binding</keyword>
<dbReference type="SUPFAM" id="SSF55174">
    <property type="entry name" value="Alpha-L RNA-binding motif"/>
    <property type="match status" value="1"/>
</dbReference>
<keyword evidence="4 8" id="KW-0689">Ribosomal protein</keyword>
<name>A0A3B1E6M6_9ZZZZ</name>
<dbReference type="GO" id="GO:0042274">
    <property type="term" value="P:ribosomal small subunit biogenesis"/>
    <property type="evidence" value="ECO:0007669"/>
    <property type="project" value="TreeGrafter"/>
</dbReference>
<dbReference type="PANTHER" id="PTHR11831">
    <property type="entry name" value="30S 40S RIBOSOMAL PROTEIN"/>
    <property type="match status" value="1"/>
</dbReference>
<protein>
    <submittedName>
        <fullName evidence="8">SSU ribosomal protein S4p (S9e) @ SSU ribosomal protein S4p (S9e), zinc-independent</fullName>
    </submittedName>
</protein>
<dbReference type="FunFam" id="3.10.290.10:FF:000001">
    <property type="entry name" value="30S ribosomal protein S4"/>
    <property type="match status" value="1"/>
</dbReference>
<dbReference type="Gene3D" id="1.10.1050.10">
    <property type="entry name" value="Ribosomal Protein S4 Delta 41, Chain A, domain 1"/>
    <property type="match status" value="1"/>
</dbReference>
<keyword evidence="5" id="KW-0687">Ribonucleoprotein</keyword>
<dbReference type="SMART" id="SM00363">
    <property type="entry name" value="S4"/>
    <property type="match status" value="1"/>
</dbReference>
<dbReference type="PROSITE" id="PS50889">
    <property type="entry name" value="S4"/>
    <property type="match status" value="1"/>
</dbReference>
<dbReference type="InterPro" id="IPR002942">
    <property type="entry name" value="S4_RNA-bd"/>
</dbReference>
<dbReference type="Pfam" id="PF01479">
    <property type="entry name" value="S4"/>
    <property type="match status" value="1"/>
</dbReference>
<evidence type="ECO:0000256" key="5">
    <source>
        <dbReference type="ARBA" id="ARBA00023274"/>
    </source>
</evidence>
<feature type="domain" description="RNA-binding S4" evidence="6">
    <location>
        <begin position="111"/>
        <end position="167"/>
    </location>
</feature>
<dbReference type="NCBIfam" id="TIGR01017">
    <property type="entry name" value="rpsD_bact"/>
    <property type="match status" value="1"/>
</dbReference>
<dbReference type="NCBIfam" id="NF003717">
    <property type="entry name" value="PRK05327.1"/>
    <property type="match status" value="1"/>
</dbReference>